<comment type="caution">
    <text evidence="1">The sequence shown here is derived from an EMBL/GenBank/DDBJ whole genome shotgun (WGS) entry which is preliminary data.</text>
</comment>
<reference evidence="1 2" key="1">
    <citation type="submission" date="2017-08" db="EMBL/GenBank/DDBJ databases">
        <title>Burning lignite coal seam in the remote Altai Mountains harbors a hydrogen-driven thermophilic microbial community.</title>
        <authorList>
            <person name="Kadnikov V.V."/>
            <person name="Mardanov A.V."/>
            <person name="Ivasenko D."/>
            <person name="Beletsky A.V."/>
            <person name="Karnachuk O.V."/>
            <person name="Ravin N.V."/>
        </authorList>
    </citation>
    <scope>NUCLEOTIDE SEQUENCE [LARGE SCALE GENOMIC DNA]</scope>
    <source>
        <strain evidence="1">AL33</strain>
    </source>
</reference>
<sequence>MTMAETKPRHEVGLVDRKALAISGVVRIERFDRERFVLETDGGPLVITGAQLELKNFDVEAGEVAIEGRIDALQYVEAPDGRTKGWLGKLFR</sequence>
<gene>
    <name evidence="1" type="ORF">HSCHL_2118</name>
</gene>
<protein>
    <submittedName>
        <fullName evidence="1">Forespore shell protein</fullName>
    </submittedName>
</protein>
<dbReference type="AlphaFoldDB" id="A0A2T5GA25"/>
<dbReference type="InterPro" id="IPR038705">
    <property type="entry name" value="YabP_sf"/>
</dbReference>
<dbReference type="PIRSF" id="PIRSF011576">
    <property type="entry name" value="YabP"/>
    <property type="match status" value="1"/>
</dbReference>
<accession>A0A2T5GA25</accession>
<proteinExistence type="predicted"/>
<name>A0A2T5GA25_HYDSH</name>
<dbReference type="NCBIfam" id="TIGR02892">
    <property type="entry name" value="spore_yabP"/>
    <property type="match status" value="1"/>
</dbReference>
<dbReference type="InterPro" id="IPR022476">
    <property type="entry name" value="Spore_YabP/YqfC"/>
</dbReference>
<dbReference type="Proteomes" id="UP000244180">
    <property type="component" value="Unassembled WGS sequence"/>
</dbReference>
<dbReference type="GO" id="GO:0030435">
    <property type="term" value="P:sporulation resulting in formation of a cellular spore"/>
    <property type="evidence" value="ECO:0007669"/>
    <property type="project" value="InterPro"/>
</dbReference>
<dbReference type="Pfam" id="PF07873">
    <property type="entry name" value="YabP"/>
    <property type="match status" value="1"/>
</dbReference>
<dbReference type="InterPro" id="IPR012504">
    <property type="entry name" value="Spore_YabP"/>
</dbReference>
<dbReference type="EMBL" id="PEBV01000017">
    <property type="protein sequence ID" value="PTQ53041.1"/>
    <property type="molecule type" value="Genomic_DNA"/>
</dbReference>
<evidence type="ECO:0000313" key="2">
    <source>
        <dbReference type="Proteomes" id="UP000244180"/>
    </source>
</evidence>
<dbReference type="Gene3D" id="2.60.40.2000">
    <property type="match status" value="1"/>
</dbReference>
<organism evidence="1 2">
    <name type="scientific">Hydrogenibacillus schlegelii</name>
    <name type="common">Bacillus schlegelii</name>
    <dbReference type="NCBI Taxonomy" id="1484"/>
    <lineage>
        <taxon>Bacteria</taxon>
        <taxon>Bacillati</taxon>
        <taxon>Bacillota</taxon>
        <taxon>Bacilli</taxon>
        <taxon>Bacillales</taxon>
        <taxon>Bacillales Family X. Incertae Sedis</taxon>
        <taxon>Hydrogenibacillus</taxon>
    </lineage>
</organism>
<evidence type="ECO:0000313" key="1">
    <source>
        <dbReference type="EMBL" id="PTQ53041.1"/>
    </source>
</evidence>